<dbReference type="RefSeq" id="WP_100270268.1">
    <property type="nucleotide sequence ID" value="NZ_CP024443.1"/>
</dbReference>
<dbReference type="InterPro" id="IPR058626">
    <property type="entry name" value="MdtA-like_b-barrel"/>
</dbReference>
<dbReference type="Gene3D" id="1.10.287.470">
    <property type="entry name" value="Helix hairpin bin"/>
    <property type="match status" value="2"/>
</dbReference>
<evidence type="ECO:0000256" key="4">
    <source>
        <dbReference type="ARBA" id="ARBA00022475"/>
    </source>
</evidence>
<keyword evidence="8" id="KW-0812">Transmembrane</keyword>
<comment type="subcellular location">
    <subcellularLocation>
        <location evidence="1">Cell membrane</location>
    </subcellularLocation>
</comment>
<protein>
    <submittedName>
        <fullName evidence="13">Efflux transporter periplasmic adaptor subunit</fullName>
    </submittedName>
</protein>
<evidence type="ECO:0000256" key="1">
    <source>
        <dbReference type="ARBA" id="ARBA00004236"/>
    </source>
</evidence>
<dbReference type="InterPro" id="IPR058624">
    <property type="entry name" value="MdtA-like_HH"/>
</dbReference>
<reference evidence="14" key="1">
    <citation type="submission" date="2017-11" db="EMBL/GenBank/DDBJ databases">
        <title>Complete genome sequence of Moraxella osloensis NP7 isolated from human skin.</title>
        <authorList>
            <person name="Lee K."/>
            <person name="Lim J.Y."/>
            <person name="Hwang I."/>
        </authorList>
    </citation>
    <scope>NUCLEOTIDE SEQUENCE [LARGE SCALE GENOMIC DNA]</scope>
    <source>
        <strain evidence="14">NP7</strain>
    </source>
</reference>
<sequence>MTATQKKWLKWAILSLIVISLAALAYWYFKPKPQKPNYITANVERSDIENSVMATGKIEGIKQVDVGAQVSGEVTKLYVEVGDTVKKGDVIAQIDPVTLQNTLTTQQATLQQSKANLESTKSAYQAKQAALATARADLKGKIATLQQSQTEYNRLKSLLAMNAVSKQELEQADTAVKTAQANVDSAKQAIATAQANIASSQADIVSAQQTIKKSQTDVNTAEKNLGYSQIVAPMSGTVISITTKEGQTVNANQSAPTIVTLADLSSVRVKAKISEADVVNLKVGLPVYFNIIGRPDKKYQATLDTIGPAPDGTTASDPSTSTDSAIYYIGYFTVPNPDGALRINMTAQVYIVENKVNNVLSVPAAAIKNDPRIGSYVEVVQADGSTKKQAVKTGVTNRITTQILSGVNQGDKVVVGQAAVSKSSSSSKNNGRPPMI</sequence>
<keyword evidence="4" id="KW-1003">Cell membrane</keyword>
<feature type="domain" description="Multidrug resistance protein MdtA-like barrel-sandwich hybrid" evidence="10">
    <location>
        <begin position="63"/>
        <end position="260"/>
    </location>
</feature>
<keyword evidence="8" id="KW-1133">Transmembrane helix</keyword>
<dbReference type="NCBIfam" id="TIGR01730">
    <property type="entry name" value="RND_mfp"/>
    <property type="match status" value="1"/>
</dbReference>
<gene>
    <name evidence="13" type="ORF">NP7_07090</name>
</gene>
<dbReference type="Gene3D" id="2.40.30.170">
    <property type="match status" value="1"/>
</dbReference>
<name>A0A2D2LVI2_FAUOS</name>
<dbReference type="Gene3D" id="2.40.50.100">
    <property type="match status" value="2"/>
</dbReference>
<evidence type="ECO:0000259" key="11">
    <source>
        <dbReference type="Pfam" id="PF25944"/>
    </source>
</evidence>
<dbReference type="STRING" id="34062.AXE82_03250"/>
<evidence type="ECO:0000256" key="6">
    <source>
        <dbReference type="ARBA" id="ARBA00023136"/>
    </source>
</evidence>
<keyword evidence="7" id="KW-0175">Coiled coil</keyword>
<dbReference type="Gene3D" id="6.20.50.140">
    <property type="match status" value="1"/>
</dbReference>
<keyword evidence="6 8" id="KW-0472">Membrane</keyword>
<evidence type="ECO:0000256" key="8">
    <source>
        <dbReference type="SAM" id="Phobius"/>
    </source>
</evidence>
<accession>A0A2D2LVI2</accession>
<dbReference type="PANTHER" id="PTHR30469">
    <property type="entry name" value="MULTIDRUG RESISTANCE PROTEIN MDTA"/>
    <property type="match status" value="1"/>
</dbReference>
<feature type="domain" description="Multidrug resistance protein MdtA-like alpha-helical hairpin" evidence="9">
    <location>
        <begin position="131"/>
        <end position="198"/>
    </location>
</feature>
<evidence type="ECO:0000313" key="13">
    <source>
        <dbReference type="EMBL" id="ATR79039.1"/>
    </source>
</evidence>
<dbReference type="Pfam" id="PF25917">
    <property type="entry name" value="BSH_RND"/>
    <property type="match status" value="1"/>
</dbReference>
<evidence type="ECO:0000256" key="5">
    <source>
        <dbReference type="ARBA" id="ARBA00022519"/>
    </source>
</evidence>
<evidence type="ECO:0000313" key="14">
    <source>
        <dbReference type="Proteomes" id="UP000229340"/>
    </source>
</evidence>
<dbReference type="PANTHER" id="PTHR30469:SF33">
    <property type="entry name" value="SLR1207 PROTEIN"/>
    <property type="match status" value="1"/>
</dbReference>
<dbReference type="GO" id="GO:1990281">
    <property type="term" value="C:efflux pump complex"/>
    <property type="evidence" value="ECO:0007669"/>
    <property type="project" value="TreeGrafter"/>
</dbReference>
<keyword evidence="3" id="KW-0813">Transport</keyword>
<dbReference type="Pfam" id="PF25967">
    <property type="entry name" value="RND-MFP_C"/>
    <property type="match status" value="1"/>
</dbReference>
<feature type="transmembrane region" description="Helical" evidence="8">
    <location>
        <begin position="12"/>
        <end position="29"/>
    </location>
</feature>
<evidence type="ECO:0000259" key="10">
    <source>
        <dbReference type="Pfam" id="PF25917"/>
    </source>
</evidence>
<organism evidence="13 14">
    <name type="scientific">Faucicola osloensis</name>
    <name type="common">Moraxella osloensis</name>
    <dbReference type="NCBI Taxonomy" id="34062"/>
    <lineage>
        <taxon>Bacteria</taxon>
        <taxon>Pseudomonadati</taxon>
        <taxon>Pseudomonadota</taxon>
        <taxon>Gammaproteobacteria</taxon>
        <taxon>Moraxellales</taxon>
        <taxon>Moraxellaceae</taxon>
        <taxon>Faucicola</taxon>
    </lineage>
</organism>
<feature type="coiled-coil region" evidence="7">
    <location>
        <begin position="162"/>
        <end position="224"/>
    </location>
</feature>
<comment type="similarity">
    <text evidence="2">Belongs to the membrane fusion protein (MFP) (TC 8.A.1) family.</text>
</comment>
<feature type="domain" description="Multidrug resistance protein MdtA-like C-terminal permuted SH3" evidence="12">
    <location>
        <begin position="358"/>
        <end position="417"/>
    </location>
</feature>
<dbReference type="Pfam" id="PF25876">
    <property type="entry name" value="HH_MFP_RND"/>
    <property type="match status" value="1"/>
</dbReference>
<dbReference type="AlphaFoldDB" id="A0A2D2LVI2"/>
<evidence type="ECO:0000259" key="12">
    <source>
        <dbReference type="Pfam" id="PF25967"/>
    </source>
</evidence>
<dbReference type="InterPro" id="IPR006143">
    <property type="entry name" value="RND_pump_MFP"/>
</dbReference>
<evidence type="ECO:0000256" key="3">
    <source>
        <dbReference type="ARBA" id="ARBA00022448"/>
    </source>
</evidence>
<proteinExistence type="inferred from homology"/>
<dbReference type="Proteomes" id="UP000229340">
    <property type="component" value="Chromosome"/>
</dbReference>
<dbReference type="GO" id="GO:0015562">
    <property type="term" value="F:efflux transmembrane transporter activity"/>
    <property type="evidence" value="ECO:0007669"/>
    <property type="project" value="TreeGrafter"/>
</dbReference>
<dbReference type="SUPFAM" id="SSF111369">
    <property type="entry name" value="HlyD-like secretion proteins"/>
    <property type="match status" value="3"/>
</dbReference>
<keyword evidence="5" id="KW-0997">Cell inner membrane</keyword>
<evidence type="ECO:0000256" key="7">
    <source>
        <dbReference type="SAM" id="Coils"/>
    </source>
</evidence>
<dbReference type="Pfam" id="PF25944">
    <property type="entry name" value="Beta-barrel_RND"/>
    <property type="match status" value="1"/>
</dbReference>
<dbReference type="EMBL" id="CP024443">
    <property type="protein sequence ID" value="ATR79039.1"/>
    <property type="molecule type" value="Genomic_DNA"/>
</dbReference>
<dbReference type="InterPro" id="IPR058625">
    <property type="entry name" value="MdtA-like_BSH"/>
</dbReference>
<evidence type="ECO:0000256" key="2">
    <source>
        <dbReference type="ARBA" id="ARBA00009477"/>
    </source>
</evidence>
<feature type="domain" description="Multidrug resistance protein MdtA-like beta-barrel" evidence="11">
    <location>
        <begin position="267"/>
        <end position="353"/>
    </location>
</feature>
<evidence type="ECO:0000259" key="9">
    <source>
        <dbReference type="Pfam" id="PF25876"/>
    </source>
</evidence>
<dbReference type="InterPro" id="IPR058627">
    <property type="entry name" value="MdtA-like_C"/>
</dbReference>